<organism evidence="2 3">
    <name type="scientific">Portunus trituberculatus</name>
    <name type="common">Swimming crab</name>
    <name type="synonym">Neptunus trituberculatus</name>
    <dbReference type="NCBI Taxonomy" id="210409"/>
    <lineage>
        <taxon>Eukaryota</taxon>
        <taxon>Metazoa</taxon>
        <taxon>Ecdysozoa</taxon>
        <taxon>Arthropoda</taxon>
        <taxon>Crustacea</taxon>
        <taxon>Multicrustacea</taxon>
        <taxon>Malacostraca</taxon>
        <taxon>Eumalacostraca</taxon>
        <taxon>Eucarida</taxon>
        <taxon>Decapoda</taxon>
        <taxon>Pleocyemata</taxon>
        <taxon>Brachyura</taxon>
        <taxon>Eubrachyura</taxon>
        <taxon>Portunoidea</taxon>
        <taxon>Portunidae</taxon>
        <taxon>Portuninae</taxon>
        <taxon>Portunus</taxon>
    </lineage>
</organism>
<sequence>MLCPVQRDTVTLVTRRAGGAAGSHRRGPAARRGTVAPTQCSSFTARQEILLTGVFSCEARRTGLNLSPIFF</sequence>
<protein>
    <submittedName>
        <fullName evidence="2">Uncharacterized protein</fullName>
    </submittedName>
</protein>
<name>A0A5B7HRK3_PORTR</name>
<feature type="region of interest" description="Disordered" evidence="1">
    <location>
        <begin position="14"/>
        <end position="35"/>
    </location>
</feature>
<gene>
    <name evidence="2" type="ORF">E2C01_066166</name>
</gene>
<comment type="caution">
    <text evidence="2">The sequence shown here is derived from an EMBL/GenBank/DDBJ whole genome shotgun (WGS) entry which is preliminary data.</text>
</comment>
<reference evidence="2 3" key="1">
    <citation type="submission" date="2019-05" db="EMBL/GenBank/DDBJ databases">
        <title>Another draft genome of Portunus trituberculatus and its Hox gene families provides insights of decapod evolution.</title>
        <authorList>
            <person name="Jeong J.-H."/>
            <person name="Song I."/>
            <person name="Kim S."/>
            <person name="Choi T."/>
            <person name="Kim D."/>
            <person name="Ryu S."/>
            <person name="Kim W."/>
        </authorList>
    </citation>
    <scope>NUCLEOTIDE SEQUENCE [LARGE SCALE GENOMIC DNA]</scope>
    <source>
        <tissue evidence="2">Muscle</tissue>
    </source>
</reference>
<keyword evidence="3" id="KW-1185">Reference proteome</keyword>
<dbReference type="AlphaFoldDB" id="A0A5B7HRK3"/>
<evidence type="ECO:0000313" key="3">
    <source>
        <dbReference type="Proteomes" id="UP000324222"/>
    </source>
</evidence>
<accession>A0A5B7HRK3</accession>
<proteinExistence type="predicted"/>
<dbReference type="Proteomes" id="UP000324222">
    <property type="component" value="Unassembled WGS sequence"/>
</dbReference>
<evidence type="ECO:0000313" key="2">
    <source>
        <dbReference type="EMBL" id="MPC71877.1"/>
    </source>
</evidence>
<evidence type="ECO:0000256" key="1">
    <source>
        <dbReference type="SAM" id="MobiDB-lite"/>
    </source>
</evidence>
<dbReference type="EMBL" id="VSRR010033706">
    <property type="protein sequence ID" value="MPC71877.1"/>
    <property type="molecule type" value="Genomic_DNA"/>
</dbReference>